<reference evidence="2 3" key="1">
    <citation type="submission" date="2021-01" db="EMBL/GenBank/DDBJ databases">
        <title>Genomic Encyclopedia of Type Strains, Phase IV (KMG-IV): sequencing the most valuable type-strain genomes for metagenomic binning, comparative biology and taxonomic classification.</title>
        <authorList>
            <person name="Goeker M."/>
        </authorList>
    </citation>
    <scope>NUCLEOTIDE SEQUENCE [LARGE SCALE GENOMIC DNA]</scope>
    <source>
        <strain evidence="2 3">DSM 28236</strain>
    </source>
</reference>
<keyword evidence="1" id="KW-0812">Transmembrane</keyword>
<proteinExistence type="predicted"/>
<sequence length="125" mass="13250">MTRRILTAACYGIVTALLVILVVTCVLATLLRFTSITESSIGLLPIIASFAALFIAGIIAGAKMKEKGLFIGGTTGVLYSLLILLIQFLGYNSGVSHEEYLIYGGNIFTAALGGVVGVNLFNRKY</sequence>
<dbReference type="NCBIfam" id="TIGR04086">
    <property type="entry name" value="TIGR04086_membr"/>
    <property type="match status" value="1"/>
</dbReference>
<feature type="transmembrane region" description="Helical" evidence="1">
    <location>
        <begin position="9"/>
        <end position="31"/>
    </location>
</feature>
<keyword evidence="1" id="KW-1133">Transmembrane helix</keyword>
<dbReference type="Proteomes" id="UP000808914">
    <property type="component" value="Unassembled WGS sequence"/>
</dbReference>
<evidence type="ECO:0000313" key="2">
    <source>
        <dbReference type="EMBL" id="MBM7644696.1"/>
    </source>
</evidence>
<protein>
    <submittedName>
        <fullName evidence="2">Membrane protein (TIGR04086 family)</fullName>
    </submittedName>
</protein>
<comment type="caution">
    <text evidence="2">The sequence shown here is derived from an EMBL/GenBank/DDBJ whole genome shotgun (WGS) entry which is preliminary data.</text>
</comment>
<dbReference type="InterPro" id="IPR023804">
    <property type="entry name" value="DUF3792_TM"/>
</dbReference>
<evidence type="ECO:0000313" key="3">
    <source>
        <dbReference type="Proteomes" id="UP000808914"/>
    </source>
</evidence>
<feature type="transmembrane region" description="Helical" evidence="1">
    <location>
        <begin position="69"/>
        <end position="88"/>
    </location>
</feature>
<name>A0ABS2PXN4_9BACL</name>
<keyword evidence="3" id="KW-1185">Reference proteome</keyword>
<dbReference type="RefSeq" id="WP_205002655.1">
    <property type="nucleotide sequence ID" value="NZ_JAFBER010000004.1"/>
</dbReference>
<evidence type="ECO:0000256" key="1">
    <source>
        <dbReference type="SAM" id="Phobius"/>
    </source>
</evidence>
<gene>
    <name evidence="2" type="ORF">JOD45_000903</name>
</gene>
<dbReference type="EMBL" id="JAFBER010000004">
    <property type="protein sequence ID" value="MBM7644696.1"/>
    <property type="molecule type" value="Genomic_DNA"/>
</dbReference>
<accession>A0ABS2PXN4</accession>
<dbReference type="Pfam" id="PF12670">
    <property type="entry name" value="DUF3792"/>
    <property type="match status" value="1"/>
</dbReference>
<organism evidence="2 3">
    <name type="scientific">Scopulibacillus daqui</name>
    <dbReference type="NCBI Taxonomy" id="1469162"/>
    <lineage>
        <taxon>Bacteria</taxon>
        <taxon>Bacillati</taxon>
        <taxon>Bacillota</taxon>
        <taxon>Bacilli</taxon>
        <taxon>Bacillales</taxon>
        <taxon>Sporolactobacillaceae</taxon>
        <taxon>Scopulibacillus</taxon>
    </lineage>
</organism>
<feature type="transmembrane region" description="Helical" evidence="1">
    <location>
        <begin position="100"/>
        <end position="121"/>
    </location>
</feature>
<feature type="transmembrane region" description="Helical" evidence="1">
    <location>
        <begin position="43"/>
        <end position="62"/>
    </location>
</feature>
<keyword evidence="1" id="KW-0472">Membrane</keyword>